<dbReference type="AlphaFoldDB" id="A0A917N8T3"/>
<evidence type="ECO:0000313" key="2">
    <source>
        <dbReference type="EMBL" id="GGI77674.1"/>
    </source>
</evidence>
<feature type="compositionally biased region" description="Basic and acidic residues" evidence="1">
    <location>
        <begin position="1"/>
        <end position="17"/>
    </location>
</feature>
<feature type="region of interest" description="Disordered" evidence="1">
    <location>
        <begin position="1"/>
        <end position="57"/>
    </location>
</feature>
<reference evidence="2" key="2">
    <citation type="submission" date="2020-09" db="EMBL/GenBank/DDBJ databases">
        <authorList>
            <person name="Sun Q."/>
            <person name="Ohkuma M."/>
        </authorList>
    </citation>
    <scope>NUCLEOTIDE SEQUENCE</scope>
    <source>
        <strain evidence="2">JCM 13919</strain>
    </source>
</reference>
<evidence type="ECO:0000256" key="1">
    <source>
        <dbReference type="SAM" id="MobiDB-lite"/>
    </source>
</evidence>
<dbReference type="RefSeq" id="WP_165481060.1">
    <property type="nucleotide sequence ID" value="NZ_BMOB01000001.1"/>
</dbReference>
<dbReference type="Proteomes" id="UP000630149">
    <property type="component" value="Unassembled WGS sequence"/>
</dbReference>
<protein>
    <submittedName>
        <fullName evidence="2">Uncharacterized protein</fullName>
    </submittedName>
</protein>
<organism evidence="2 3">
    <name type="scientific">Legionella impletisoli</name>
    <dbReference type="NCBI Taxonomy" id="343510"/>
    <lineage>
        <taxon>Bacteria</taxon>
        <taxon>Pseudomonadati</taxon>
        <taxon>Pseudomonadota</taxon>
        <taxon>Gammaproteobacteria</taxon>
        <taxon>Legionellales</taxon>
        <taxon>Legionellaceae</taxon>
        <taxon>Legionella</taxon>
    </lineage>
</organism>
<keyword evidence="3" id="KW-1185">Reference proteome</keyword>
<comment type="caution">
    <text evidence="2">The sequence shown here is derived from an EMBL/GenBank/DDBJ whole genome shotgun (WGS) entry which is preliminary data.</text>
</comment>
<feature type="compositionally biased region" description="Basic and acidic residues" evidence="1">
    <location>
        <begin position="24"/>
        <end position="57"/>
    </location>
</feature>
<proteinExistence type="predicted"/>
<sequence>MNKHQKESVKQNNDSKKSIKHLNKKENKKTGRTDKEISYAPHDFDYNADHEAFRSVN</sequence>
<dbReference type="EMBL" id="BMOB01000001">
    <property type="protein sequence ID" value="GGI77674.1"/>
    <property type="molecule type" value="Genomic_DNA"/>
</dbReference>
<name>A0A917N8T3_9GAMM</name>
<evidence type="ECO:0000313" key="3">
    <source>
        <dbReference type="Proteomes" id="UP000630149"/>
    </source>
</evidence>
<accession>A0A917N8T3</accession>
<gene>
    <name evidence="2" type="ORF">GCM10007966_02920</name>
</gene>
<reference evidence="2" key="1">
    <citation type="journal article" date="2014" name="Int. J. Syst. Evol. Microbiol.">
        <title>Complete genome sequence of Corynebacterium casei LMG S-19264T (=DSM 44701T), isolated from a smear-ripened cheese.</title>
        <authorList>
            <consortium name="US DOE Joint Genome Institute (JGI-PGF)"/>
            <person name="Walter F."/>
            <person name="Albersmeier A."/>
            <person name="Kalinowski J."/>
            <person name="Ruckert C."/>
        </authorList>
    </citation>
    <scope>NUCLEOTIDE SEQUENCE</scope>
    <source>
        <strain evidence="2">JCM 13919</strain>
    </source>
</reference>